<keyword evidence="1" id="KW-0812">Transmembrane</keyword>
<gene>
    <name evidence="2" type="ORF">FIE12Z_10134</name>
</gene>
<name>A0A395MCI5_9HYPO</name>
<dbReference type="AlphaFoldDB" id="A0A395MCI5"/>
<feature type="transmembrane region" description="Helical" evidence="1">
    <location>
        <begin position="102"/>
        <end position="121"/>
    </location>
</feature>
<organism evidence="2 3">
    <name type="scientific">Fusarium flagelliforme</name>
    <dbReference type="NCBI Taxonomy" id="2675880"/>
    <lineage>
        <taxon>Eukaryota</taxon>
        <taxon>Fungi</taxon>
        <taxon>Dikarya</taxon>
        <taxon>Ascomycota</taxon>
        <taxon>Pezizomycotina</taxon>
        <taxon>Sordariomycetes</taxon>
        <taxon>Hypocreomycetidae</taxon>
        <taxon>Hypocreales</taxon>
        <taxon>Nectriaceae</taxon>
        <taxon>Fusarium</taxon>
        <taxon>Fusarium incarnatum-equiseti species complex</taxon>
    </lineage>
</organism>
<feature type="transmembrane region" description="Helical" evidence="1">
    <location>
        <begin position="168"/>
        <end position="185"/>
    </location>
</feature>
<comment type="caution">
    <text evidence="2">The sequence shown here is derived from an EMBL/GenBank/DDBJ whole genome shotgun (WGS) entry which is preliminary data.</text>
</comment>
<sequence>MSSENGSEDLFSALESLSRSIAPHLKTLVFVALVLNQTPIFPDVKTLILSQLSNPLVLIIALYFGCIWSLPNGQPKDETTWTAAFLGPFYALKTVASNVGTYLKVGSLLALAYHLSVYYSFSLPFEPWAQILFVTVTTVVSIFAYLFAPISKVYGPLRFCYLEHAETYWLVLNWWSLTAVLPFFSLQLLPIVILSLIGVTIGTWVHIYASYREQVRTITWNVAENAARAKAAADEARDYGAAARKYEEQMIHIAAEARRDAVKANSIRISDFYDCAARVWAAVGQATAPAEDAIIKARRVIDAAVACEDATKPDDKKKEENERLATFLRQSAENAHDRAREMVALIRSAQASVRDSESAAKQDAAGRHKADVTAETACSTAKSLSDTVAGVQDAERRASWAGGAAARRAEEAVTMATNGEIEEAKKAVAASEAAYQVAEESAKVVREGMEVAQRVVQEWLGRV</sequence>
<feature type="transmembrane region" description="Helical" evidence="1">
    <location>
        <begin position="127"/>
        <end position="148"/>
    </location>
</feature>
<feature type="transmembrane region" description="Helical" evidence="1">
    <location>
        <begin position="52"/>
        <end position="70"/>
    </location>
</feature>
<evidence type="ECO:0000256" key="1">
    <source>
        <dbReference type="SAM" id="Phobius"/>
    </source>
</evidence>
<keyword evidence="1" id="KW-0472">Membrane</keyword>
<proteinExistence type="predicted"/>
<evidence type="ECO:0000313" key="2">
    <source>
        <dbReference type="EMBL" id="RFN45632.1"/>
    </source>
</evidence>
<dbReference type="EMBL" id="PXXK01000346">
    <property type="protein sequence ID" value="RFN45632.1"/>
    <property type="molecule type" value="Genomic_DNA"/>
</dbReference>
<protein>
    <submittedName>
        <fullName evidence="2">Uncharacterized protein</fullName>
    </submittedName>
</protein>
<keyword evidence="1" id="KW-1133">Transmembrane helix</keyword>
<accession>A0A395MCI5</accession>
<reference evidence="2 3" key="1">
    <citation type="journal article" date="2018" name="PLoS Pathog.">
        <title>Evolution of structural diversity of trichothecenes, a family of toxins produced by plant pathogenic and entomopathogenic fungi.</title>
        <authorList>
            <person name="Proctor R.H."/>
            <person name="McCormick S.P."/>
            <person name="Kim H.S."/>
            <person name="Cardoza R.E."/>
            <person name="Stanley A.M."/>
            <person name="Lindo L."/>
            <person name="Kelly A."/>
            <person name="Brown D.W."/>
            <person name="Lee T."/>
            <person name="Vaughan M.M."/>
            <person name="Alexander N.J."/>
            <person name="Busman M."/>
            <person name="Gutierrez S."/>
        </authorList>
    </citation>
    <scope>NUCLEOTIDE SEQUENCE [LARGE SCALE GENOMIC DNA]</scope>
    <source>
        <strain evidence="2 3">NRRL 13405</strain>
    </source>
</reference>
<keyword evidence="3" id="KW-1185">Reference proteome</keyword>
<dbReference type="Proteomes" id="UP000265631">
    <property type="component" value="Unassembled WGS sequence"/>
</dbReference>
<evidence type="ECO:0000313" key="3">
    <source>
        <dbReference type="Proteomes" id="UP000265631"/>
    </source>
</evidence>